<accession>A0A0D9XRU7</accession>
<proteinExistence type="predicted"/>
<protein>
    <submittedName>
        <fullName evidence="1">Uncharacterized protein</fullName>
    </submittedName>
</protein>
<reference evidence="1 2" key="1">
    <citation type="submission" date="2012-08" db="EMBL/GenBank/DDBJ databases">
        <title>Oryza genome evolution.</title>
        <authorList>
            <person name="Wing R.A."/>
        </authorList>
    </citation>
    <scope>NUCLEOTIDE SEQUENCE</scope>
</reference>
<name>A0A0D9XRU7_9ORYZ</name>
<dbReference type="HOGENOM" id="CLU_2007194_0_0_1"/>
<evidence type="ECO:0000313" key="1">
    <source>
        <dbReference type="EnsemblPlants" id="LPERR11G10170.1"/>
    </source>
</evidence>
<organism evidence="1 2">
    <name type="scientific">Leersia perrieri</name>
    <dbReference type="NCBI Taxonomy" id="77586"/>
    <lineage>
        <taxon>Eukaryota</taxon>
        <taxon>Viridiplantae</taxon>
        <taxon>Streptophyta</taxon>
        <taxon>Embryophyta</taxon>
        <taxon>Tracheophyta</taxon>
        <taxon>Spermatophyta</taxon>
        <taxon>Magnoliopsida</taxon>
        <taxon>Liliopsida</taxon>
        <taxon>Poales</taxon>
        <taxon>Poaceae</taxon>
        <taxon>BOP clade</taxon>
        <taxon>Oryzoideae</taxon>
        <taxon>Oryzeae</taxon>
        <taxon>Oryzinae</taxon>
        <taxon>Leersia</taxon>
    </lineage>
</organism>
<dbReference type="Gramene" id="LPERR11G10170.1">
    <property type="protein sequence ID" value="LPERR11G10170.1"/>
    <property type="gene ID" value="LPERR11G10170"/>
</dbReference>
<keyword evidence="2" id="KW-1185">Reference proteome</keyword>
<evidence type="ECO:0000313" key="2">
    <source>
        <dbReference type="Proteomes" id="UP000032180"/>
    </source>
</evidence>
<dbReference type="EnsemblPlants" id="LPERR11G10170.1">
    <property type="protein sequence ID" value="LPERR11G10170.1"/>
    <property type="gene ID" value="LPERR11G10170"/>
</dbReference>
<dbReference type="AlphaFoldDB" id="A0A0D9XRU7"/>
<sequence>MEEAVVTAIRCCCHLPLPLRAIPVLCLRGSAHIRAVAAAKQSMALTPRSHRAASLQRGPGEWDVGFIDLDQATKPLQPHLVMVTSLSDTSLRLHLPLFLTSIKRYLRRDRPRSDKYSTSLPQHC</sequence>
<reference evidence="1" key="3">
    <citation type="submission" date="2015-04" db="UniProtKB">
        <authorList>
            <consortium name="EnsemblPlants"/>
        </authorList>
    </citation>
    <scope>IDENTIFICATION</scope>
</reference>
<reference evidence="2" key="2">
    <citation type="submission" date="2013-12" db="EMBL/GenBank/DDBJ databases">
        <authorList>
            <person name="Yu Y."/>
            <person name="Lee S."/>
            <person name="de Baynast K."/>
            <person name="Wissotski M."/>
            <person name="Liu L."/>
            <person name="Talag J."/>
            <person name="Goicoechea J."/>
            <person name="Angelova A."/>
            <person name="Jetty R."/>
            <person name="Kudrna D."/>
            <person name="Golser W."/>
            <person name="Rivera L."/>
            <person name="Zhang J."/>
            <person name="Wing R."/>
        </authorList>
    </citation>
    <scope>NUCLEOTIDE SEQUENCE</scope>
</reference>
<dbReference type="Proteomes" id="UP000032180">
    <property type="component" value="Chromosome 11"/>
</dbReference>